<dbReference type="GO" id="GO:0008168">
    <property type="term" value="F:methyltransferase activity"/>
    <property type="evidence" value="ECO:0007669"/>
    <property type="project" value="UniProtKB-KW"/>
</dbReference>
<protein>
    <submittedName>
        <fullName evidence="1">SAM-dependent methyltransferase</fullName>
    </submittedName>
</protein>
<dbReference type="AlphaFoldDB" id="A0A2S9JHI3"/>
<dbReference type="OrthoDB" id="9805585at2"/>
<dbReference type="EMBL" id="PVBT01000004">
    <property type="protein sequence ID" value="PRD52443.1"/>
    <property type="molecule type" value="Genomic_DNA"/>
</dbReference>
<keyword evidence="1" id="KW-0489">Methyltransferase</keyword>
<proteinExistence type="predicted"/>
<dbReference type="GO" id="GO:0032259">
    <property type="term" value="P:methylation"/>
    <property type="evidence" value="ECO:0007669"/>
    <property type="project" value="UniProtKB-KW"/>
</dbReference>
<name>A0A2S9JHI3_9HYPH</name>
<dbReference type="RefSeq" id="WP_105734952.1">
    <property type="nucleotide sequence ID" value="NZ_PVBT01000004.1"/>
</dbReference>
<evidence type="ECO:0000313" key="2">
    <source>
        <dbReference type="Proteomes" id="UP000238563"/>
    </source>
</evidence>
<gene>
    <name evidence="1" type="ORF">C5750_16295</name>
</gene>
<dbReference type="InterPro" id="IPR029063">
    <property type="entry name" value="SAM-dependent_MTases_sf"/>
</dbReference>
<organism evidence="1 2">
    <name type="scientific">Phyllobacterium myrsinacearum</name>
    <dbReference type="NCBI Taxonomy" id="28101"/>
    <lineage>
        <taxon>Bacteria</taxon>
        <taxon>Pseudomonadati</taxon>
        <taxon>Pseudomonadota</taxon>
        <taxon>Alphaproteobacteria</taxon>
        <taxon>Hyphomicrobiales</taxon>
        <taxon>Phyllobacteriaceae</taxon>
        <taxon>Phyllobacterium</taxon>
    </lineage>
</organism>
<dbReference type="Gene3D" id="3.40.50.150">
    <property type="entry name" value="Vaccinia Virus protein VP39"/>
    <property type="match status" value="1"/>
</dbReference>
<keyword evidence="2" id="KW-1185">Reference proteome</keyword>
<comment type="caution">
    <text evidence="1">The sequence shown here is derived from an EMBL/GenBank/DDBJ whole genome shotgun (WGS) entry which is preliminary data.</text>
</comment>
<evidence type="ECO:0000313" key="1">
    <source>
        <dbReference type="EMBL" id="PRD52443.1"/>
    </source>
</evidence>
<reference evidence="1 2" key="1">
    <citation type="submission" date="2018-02" db="EMBL/GenBank/DDBJ databases">
        <title>The draft genome of Phyllobacterium myrsinacearum DSM5892.</title>
        <authorList>
            <person name="Li L."/>
            <person name="Liu L."/>
            <person name="Zhang X."/>
            <person name="Wang T."/>
        </authorList>
    </citation>
    <scope>NUCLEOTIDE SEQUENCE [LARGE SCALE GENOMIC DNA]</scope>
    <source>
        <strain evidence="1 2">DSM 5892</strain>
    </source>
</reference>
<keyword evidence="1" id="KW-0808">Transferase</keyword>
<dbReference type="Proteomes" id="UP000238563">
    <property type="component" value="Unassembled WGS sequence"/>
</dbReference>
<dbReference type="SUPFAM" id="SSF53335">
    <property type="entry name" value="S-adenosyl-L-methionine-dependent methyltransferases"/>
    <property type="match status" value="1"/>
</dbReference>
<sequence>MAQTDILRFFSAWLRAPLRVASVTPSSNHLSALMTEHISPSHGPVLELGPGTGVFTSALLKRGIAQRDITLIEYGAEFVPLLKLRFPDTKLYQMDARHIGERGLLEDAVFGNVISGLPLLSMKPAVVLAILAGCFSRLRRDGGFYQFTYGPKCPVSPLLLRKLDLKAEKTGWTFRNFPPASVYRITRHQVPTLGNAR</sequence>
<accession>A0A2S9JHI3</accession>